<dbReference type="AlphaFoldDB" id="G7YXL7"/>
<evidence type="ECO:0000313" key="2">
    <source>
        <dbReference type="Proteomes" id="UP000008909"/>
    </source>
</evidence>
<keyword evidence="2" id="KW-1185">Reference proteome</keyword>
<reference evidence="1" key="1">
    <citation type="journal article" date="2011" name="Genome Biol.">
        <title>The draft genome of the carcinogenic human liver fluke Clonorchis sinensis.</title>
        <authorList>
            <person name="Wang X."/>
            <person name="Chen W."/>
            <person name="Huang Y."/>
            <person name="Sun J."/>
            <person name="Men J."/>
            <person name="Liu H."/>
            <person name="Luo F."/>
            <person name="Guo L."/>
            <person name="Lv X."/>
            <person name="Deng C."/>
            <person name="Zhou C."/>
            <person name="Fan Y."/>
            <person name="Li X."/>
            <person name="Huang L."/>
            <person name="Hu Y."/>
            <person name="Liang C."/>
            <person name="Hu X."/>
            <person name="Xu J."/>
            <person name="Yu X."/>
        </authorList>
    </citation>
    <scope>NUCLEOTIDE SEQUENCE [LARGE SCALE GENOMIC DNA]</scope>
    <source>
        <strain evidence="1">Henan</strain>
    </source>
</reference>
<sequence>VNSLLAQLAIMREPFVHRLFNSGIRQPYALLGKEKLKPKRVVYLSVSTNSQLHSTSASGYHYHMASYSRLVAILYSAAVEVPSAKDYFLRNRSANVFAFVIFSIRFYVNKFPYLSHVPRKMLARSSYSEAPFHVCEMFQIYKREPSLADSCIDLICHATFRTNTTSNVHLTLHNFVCISLDYLRIRKSVEDQGVHRHKIIQFLPGLRGLPHATCYRKRLLAYVASTFKEFGDHRNKSGRTKESKQSQERGAAFRVLEIRTPFGHAICNSHAAGTEKRLAFEAAISANRSSPWYWTVQPPNRMVTRMGPCPYAAYFCLLQVSCVSSKFNLPYLNETAEYNCGCFKQLGDWTPWQSALETEVYQFSFMKSTFGVLCLRVYGLLFTISDWFSVHNILLVYSDGKQYRVRILIWEMPRHRVNADQLCVDINPRAHPTFVFALQGKFMKVHAASLSAVKEAHLPYGAYSCHSFVRRWFAELGEIFT</sequence>
<protein>
    <submittedName>
        <fullName evidence="1">Uncharacterized protein</fullName>
    </submittedName>
</protein>
<name>G7YXL7_CLOSI</name>
<dbReference type="Proteomes" id="UP000008909">
    <property type="component" value="Unassembled WGS sequence"/>
</dbReference>
<accession>G7YXL7</accession>
<organism evidence="1 2">
    <name type="scientific">Clonorchis sinensis</name>
    <name type="common">Chinese liver fluke</name>
    <dbReference type="NCBI Taxonomy" id="79923"/>
    <lineage>
        <taxon>Eukaryota</taxon>
        <taxon>Metazoa</taxon>
        <taxon>Spiralia</taxon>
        <taxon>Lophotrochozoa</taxon>
        <taxon>Platyhelminthes</taxon>
        <taxon>Trematoda</taxon>
        <taxon>Digenea</taxon>
        <taxon>Opisthorchiida</taxon>
        <taxon>Opisthorchiata</taxon>
        <taxon>Opisthorchiidae</taxon>
        <taxon>Clonorchis</taxon>
    </lineage>
</organism>
<proteinExistence type="predicted"/>
<feature type="non-terminal residue" evidence="1">
    <location>
        <position position="1"/>
    </location>
</feature>
<evidence type="ECO:0000313" key="1">
    <source>
        <dbReference type="EMBL" id="GAA57697.1"/>
    </source>
</evidence>
<gene>
    <name evidence="1" type="ORF">CLF_113088</name>
</gene>
<dbReference type="EMBL" id="DF144964">
    <property type="protein sequence ID" value="GAA57697.1"/>
    <property type="molecule type" value="Genomic_DNA"/>
</dbReference>
<reference key="2">
    <citation type="submission" date="2011-10" db="EMBL/GenBank/DDBJ databases">
        <title>The genome and transcriptome sequence of Clonorchis sinensis provide insights into the carcinogenic liver fluke.</title>
        <authorList>
            <person name="Wang X."/>
            <person name="Huang Y."/>
            <person name="Chen W."/>
            <person name="Liu H."/>
            <person name="Guo L."/>
            <person name="Chen Y."/>
            <person name="Luo F."/>
            <person name="Zhou W."/>
            <person name="Sun J."/>
            <person name="Mao Q."/>
            <person name="Liang P."/>
            <person name="Zhou C."/>
            <person name="Tian Y."/>
            <person name="Men J."/>
            <person name="Lv X."/>
            <person name="Huang L."/>
            <person name="Zhou J."/>
            <person name="Hu Y."/>
            <person name="Li R."/>
            <person name="Zhang F."/>
            <person name="Lei H."/>
            <person name="Li X."/>
            <person name="Hu X."/>
            <person name="Liang C."/>
            <person name="Xu J."/>
            <person name="Wu Z."/>
            <person name="Yu X."/>
        </authorList>
    </citation>
    <scope>NUCLEOTIDE SEQUENCE</scope>
    <source>
        <strain>Henan</strain>
    </source>
</reference>